<proteinExistence type="inferred from homology"/>
<comment type="caution">
    <text evidence="4">The sequence shown here is derived from an EMBL/GenBank/DDBJ whole genome shotgun (WGS) entry which is preliminary data.</text>
</comment>
<dbReference type="GO" id="GO:0033192">
    <property type="term" value="F:calmodulin-dependent protein phosphatase activity"/>
    <property type="evidence" value="ECO:0007669"/>
    <property type="project" value="InterPro"/>
</dbReference>
<evidence type="ECO:0000259" key="3">
    <source>
        <dbReference type="PROSITE" id="PS00125"/>
    </source>
</evidence>
<dbReference type="Gene3D" id="3.60.21.10">
    <property type="match status" value="1"/>
</dbReference>
<dbReference type="InterPro" id="IPR006186">
    <property type="entry name" value="Ser/Thr-sp_prot-phosphatase"/>
</dbReference>
<evidence type="ECO:0000313" key="5">
    <source>
        <dbReference type="Proteomes" id="UP001162131"/>
    </source>
</evidence>
<dbReference type="SUPFAM" id="SSF56300">
    <property type="entry name" value="Metallo-dependent phosphatases"/>
    <property type="match status" value="1"/>
</dbReference>
<dbReference type="SMART" id="SM00156">
    <property type="entry name" value="PP2Ac"/>
    <property type="match status" value="1"/>
</dbReference>
<comment type="similarity">
    <text evidence="1">Belongs to the PPP phosphatase family.</text>
</comment>
<dbReference type="PRINTS" id="PR00114">
    <property type="entry name" value="STPHPHTASE"/>
</dbReference>
<dbReference type="PANTHER" id="PTHR45673">
    <property type="entry name" value="SERINE/THREONINE-PROTEIN PHOSPHATASE 2B CATALYTIC SUBUNIT 1-RELATED"/>
    <property type="match status" value="1"/>
</dbReference>
<dbReference type="InterPro" id="IPR029052">
    <property type="entry name" value="Metallo-depent_PP-like"/>
</dbReference>
<name>A0AAU9IDI5_9CILI</name>
<comment type="catalytic activity">
    <reaction evidence="1">
        <text>O-phospho-L-threonyl-[protein] + H2O = L-threonyl-[protein] + phosphate</text>
        <dbReference type="Rhea" id="RHEA:47004"/>
        <dbReference type="Rhea" id="RHEA-COMP:11060"/>
        <dbReference type="Rhea" id="RHEA-COMP:11605"/>
        <dbReference type="ChEBI" id="CHEBI:15377"/>
        <dbReference type="ChEBI" id="CHEBI:30013"/>
        <dbReference type="ChEBI" id="CHEBI:43474"/>
        <dbReference type="ChEBI" id="CHEBI:61977"/>
        <dbReference type="EC" id="3.1.3.16"/>
    </reaction>
</comment>
<feature type="domain" description="Serine/threonine specific protein phosphatases" evidence="3">
    <location>
        <begin position="143"/>
        <end position="148"/>
    </location>
</feature>
<dbReference type="EC" id="3.1.3.16" evidence="1"/>
<organism evidence="4 5">
    <name type="scientific">Blepharisma stoltei</name>
    <dbReference type="NCBI Taxonomy" id="1481888"/>
    <lineage>
        <taxon>Eukaryota</taxon>
        <taxon>Sar</taxon>
        <taxon>Alveolata</taxon>
        <taxon>Ciliophora</taxon>
        <taxon>Postciliodesmatophora</taxon>
        <taxon>Heterotrichea</taxon>
        <taxon>Heterotrichida</taxon>
        <taxon>Blepharismidae</taxon>
        <taxon>Blepharisma</taxon>
    </lineage>
</organism>
<dbReference type="EMBL" id="CAJZBQ010000004">
    <property type="protein sequence ID" value="CAG9311517.1"/>
    <property type="molecule type" value="Genomic_DNA"/>
</dbReference>
<feature type="region of interest" description="Disordered" evidence="2">
    <location>
        <begin position="1"/>
        <end position="20"/>
    </location>
</feature>
<evidence type="ECO:0000256" key="1">
    <source>
        <dbReference type="RuleBase" id="RU004273"/>
    </source>
</evidence>
<dbReference type="AlphaFoldDB" id="A0AAU9IDI5"/>
<keyword evidence="1" id="KW-0378">Hydrolase</keyword>
<keyword evidence="5" id="KW-1185">Reference proteome</keyword>
<dbReference type="InterPro" id="IPR004843">
    <property type="entry name" value="Calcineurin-like_PHP"/>
</dbReference>
<evidence type="ECO:0000256" key="2">
    <source>
        <dbReference type="SAM" id="MobiDB-lite"/>
    </source>
</evidence>
<dbReference type="Pfam" id="PF00149">
    <property type="entry name" value="Metallophos"/>
    <property type="match status" value="1"/>
</dbReference>
<reference evidence="4" key="1">
    <citation type="submission" date="2021-09" db="EMBL/GenBank/DDBJ databases">
        <authorList>
            <consortium name="AG Swart"/>
            <person name="Singh M."/>
            <person name="Singh A."/>
            <person name="Seah K."/>
            <person name="Emmerich C."/>
        </authorList>
    </citation>
    <scope>NUCLEOTIDE SEQUENCE</scope>
    <source>
        <strain evidence="4">ATCC30299</strain>
    </source>
</reference>
<evidence type="ECO:0000313" key="4">
    <source>
        <dbReference type="EMBL" id="CAG9311517.1"/>
    </source>
</evidence>
<dbReference type="Proteomes" id="UP001162131">
    <property type="component" value="Unassembled WGS sequence"/>
</dbReference>
<protein>
    <recommendedName>
        <fullName evidence="1">Serine/threonine-protein phosphatase</fullName>
        <ecNumber evidence="1">3.1.3.16</ecNumber>
    </recommendedName>
</protein>
<dbReference type="GO" id="GO:0097720">
    <property type="term" value="P:calcineurin-mediated signaling"/>
    <property type="evidence" value="ECO:0007669"/>
    <property type="project" value="InterPro"/>
</dbReference>
<sequence length="468" mass="53846">MEPLSDPMRDRVVKDLPPPPHRPLAHDLVFPQGSSKPNWTIVRDHLAREGTLTKLDVMFIINKTIDILAREPNLIRLQDPLLVIGDIHGQFFDLLKILELGGSPEKNKYLFLGDYVDRGSFSLEVIILIYCLKLNYPDLVFLLRGNHECRQLTSYFTFRIECIQKYDSEVYEKIMDSFDCLPVAATVNDNFLSVHGGLSPHLKNIGDIDHVYRFEEPPKDGMFCDLLWADPIDNANGVMPSSYIQNTTRGCSYLYGADAVNDFLQQNDLIALIRAHEVQADGYKMHRWAGDDDFPLVITVFSAPNYCDVYNNKGAIIRFTNNTLNVQQFNYSHHPYLLPNFMNVFNWSSPFIIEKVMAMLYNILKPRYGEKNIGFDSVAKKRLIGLESEAKESKKNLLKNKVNAVSRMMRMFKTLREEHETVVLLKGMCPDNKIPRGLLLEGRSALMVAVDRFRHARMLDIDNERRPR</sequence>
<gene>
    <name evidence="4" type="ORF">BSTOLATCC_MIC3806</name>
</gene>
<accession>A0AAU9IDI5</accession>
<dbReference type="PROSITE" id="PS00125">
    <property type="entry name" value="SER_THR_PHOSPHATASE"/>
    <property type="match status" value="1"/>
</dbReference>
<dbReference type="InterPro" id="IPR043360">
    <property type="entry name" value="PP2B"/>
</dbReference>